<feature type="transmembrane region" description="Helical" evidence="1">
    <location>
        <begin position="75"/>
        <end position="97"/>
    </location>
</feature>
<protein>
    <recommendedName>
        <fullName evidence="4">Transmembrane protein</fullName>
    </recommendedName>
</protein>
<feature type="transmembrane region" description="Helical" evidence="1">
    <location>
        <begin position="12"/>
        <end position="30"/>
    </location>
</feature>
<evidence type="ECO:0000313" key="2">
    <source>
        <dbReference type="EMBL" id="MBB6012314.1"/>
    </source>
</evidence>
<keyword evidence="1" id="KW-1133">Transmembrane helix</keyword>
<feature type="transmembrane region" description="Helical" evidence="1">
    <location>
        <begin position="37"/>
        <end position="55"/>
    </location>
</feature>
<dbReference type="Proteomes" id="UP000533306">
    <property type="component" value="Unassembled WGS sequence"/>
</dbReference>
<dbReference type="InterPro" id="IPR046089">
    <property type="entry name" value="DUF6107"/>
</dbReference>
<organism evidence="2 3">
    <name type="scientific">Aquamicrobium lusatiense</name>
    <dbReference type="NCBI Taxonomy" id="89772"/>
    <lineage>
        <taxon>Bacteria</taxon>
        <taxon>Pseudomonadati</taxon>
        <taxon>Pseudomonadota</taxon>
        <taxon>Alphaproteobacteria</taxon>
        <taxon>Hyphomicrobiales</taxon>
        <taxon>Phyllobacteriaceae</taxon>
        <taxon>Aquamicrobium</taxon>
    </lineage>
</organism>
<dbReference type="Pfam" id="PF19602">
    <property type="entry name" value="DUF6107"/>
    <property type="match status" value="1"/>
</dbReference>
<reference evidence="2 3" key="1">
    <citation type="submission" date="2020-08" db="EMBL/GenBank/DDBJ databases">
        <title>Genomic Encyclopedia of Type Strains, Phase IV (KMG-IV): sequencing the most valuable type-strain genomes for metagenomic binning, comparative biology and taxonomic classification.</title>
        <authorList>
            <person name="Goeker M."/>
        </authorList>
    </citation>
    <scope>NUCLEOTIDE SEQUENCE [LARGE SCALE GENOMIC DNA]</scope>
    <source>
        <strain evidence="2 3">DSM 11099</strain>
    </source>
</reference>
<proteinExistence type="predicted"/>
<accession>A0A7W9S2T3</accession>
<keyword evidence="3" id="KW-1185">Reference proteome</keyword>
<keyword evidence="1" id="KW-0472">Membrane</keyword>
<sequence length="117" mass="12060">MTDMSQGSWLWAAKGAGAIAGSAASLVYILPQGRREAASRFIVGVMCGVVFGGTAGLKVATDLGIEEQIGSSEMVLMGSALASLCAWWALGFLLRLLGHYRPAGPDRNETGVGGNDS</sequence>
<name>A0A7W9S2T3_9HYPH</name>
<evidence type="ECO:0000313" key="3">
    <source>
        <dbReference type="Proteomes" id="UP000533306"/>
    </source>
</evidence>
<keyword evidence="1" id="KW-0812">Transmembrane</keyword>
<evidence type="ECO:0000256" key="1">
    <source>
        <dbReference type="SAM" id="Phobius"/>
    </source>
</evidence>
<gene>
    <name evidence="2" type="ORF">HNR59_001659</name>
</gene>
<evidence type="ECO:0008006" key="4">
    <source>
        <dbReference type="Google" id="ProtNLM"/>
    </source>
</evidence>
<dbReference type="EMBL" id="JACHEU010000001">
    <property type="protein sequence ID" value="MBB6012314.1"/>
    <property type="molecule type" value="Genomic_DNA"/>
</dbReference>
<dbReference type="RefSeq" id="WP_183828507.1">
    <property type="nucleotide sequence ID" value="NZ_JACHEU010000001.1"/>
</dbReference>
<comment type="caution">
    <text evidence="2">The sequence shown here is derived from an EMBL/GenBank/DDBJ whole genome shotgun (WGS) entry which is preliminary data.</text>
</comment>
<dbReference type="AlphaFoldDB" id="A0A7W9S2T3"/>